<gene>
    <name evidence="1" type="ORF">F959_02219</name>
</gene>
<dbReference type="HOGENOM" id="CLU_3369641_0_0_6"/>
<dbReference type="EMBL" id="APPO01000015">
    <property type="protein sequence ID" value="ENV36668.1"/>
    <property type="molecule type" value="Genomic_DNA"/>
</dbReference>
<organism evidence="1 2">
    <name type="scientific">Acinetobacter venetianus (strain ATCC 31012 / DSM 23050 / BCRC 14357 / CCUG 45561 / CIP 110063 / KCTC 2702 / LMG 19082 / RAG-1)</name>
    <dbReference type="NCBI Taxonomy" id="1191460"/>
    <lineage>
        <taxon>Bacteria</taxon>
        <taxon>Pseudomonadati</taxon>
        <taxon>Pseudomonadota</taxon>
        <taxon>Gammaproteobacteria</taxon>
        <taxon>Moraxellales</taxon>
        <taxon>Moraxellaceae</taxon>
        <taxon>Acinetobacter</taxon>
    </lineage>
</organism>
<protein>
    <submittedName>
        <fullName evidence="1">Uncharacterized protein</fullName>
    </submittedName>
</protein>
<comment type="caution">
    <text evidence="1">The sequence shown here is derived from an EMBL/GenBank/DDBJ whole genome shotgun (WGS) entry which is preliminary data.</text>
</comment>
<keyword evidence="2" id="KW-1185">Reference proteome</keyword>
<name>N8ZY21_ACIVR</name>
<dbReference type="AlphaFoldDB" id="N8ZY21"/>
<evidence type="ECO:0000313" key="1">
    <source>
        <dbReference type="EMBL" id="ENV36668.1"/>
    </source>
</evidence>
<accession>N8ZY21</accession>
<evidence type="ECO:0000313" key="2">
    <source>
        <dbReference type="Proteomes" id="UP000018445"/>
    </source>
</evidence>
<sequence length="35" mass="3897">MSDAFLNHLNDDKLITQQAGTVPAFLNHLNDDKLS</sequence>
<proteinExistence type="predicted"/>
<dbReference type="Proteomes" id="UP000018445">
    <property type="component" value="Unassembled WGS sequence"/>
</dbReference>
<reference evidence="1 2" key="1">
    <citation type="submission" date="2013-02" db="EMBL/GenBank/DDBJ databases">
        <title>The Genome Sequence of Acinetobacter venetianus CIP 110063.</title>
        <authorList>
            <consortium name="The Broad Institute Genome Sequencing Platform"/>
            <consortium name="The Broad Institute Genome Sequencing Center for Infectious Disease"/>
            <person name="Cerqueira G."/>
            <person name="Feldgarden M."/>
            <person name="Courvalin P."/>
            <person name="Perichon B."/>
            <person name="Grillot-Courvalin C."/>
            <person name="Clermont D."/>
            <person name="Rocha E."/>
            <person name="Yoon E.-J."/>
            <person name="Nemec A."/>
            <person name="Walker B."/>
            <person name="Young S.K."/>
            <person name="Zeng Q."/>
            <person name="Gargeya S."/>
            <person name="Fitzgerald M."/>
            <person name="Haas B."/>
            <person name="Abouelleil A."/>
            <person name="Alvarado L."/>
            <person name="Arachchi H.M."/>
            <person name="Berlin A.M."/>
            <person name="Chapman S.B."/>
            <person name="Dewar J."/>
            <person name="Goldberg J."/>
            <person name="Griggs A."/>
            <person name="Gujja S."/>
            <person name="Hansen M."/>
            <person name="Howarth C."/>
            <person name="Imamovic A."/>
            <person name="Larimer J."/>
            <person name="McCowan C."/>
            <person name="Murphy C."/>
            <person name="Neiman D."/>
            <person name="Pearson M."/>
            <person name="Priest M."/>
            <person name="Roberts A."/>
            <person name="Saif S."/>
            <person name="Shea T."/>
            <person name="Sisk P."/>
            <person name="Sykes S."/>
            <person name="Wortman J."/>
            <person name="Nusbaum C."/>
            <person name="Birren B."/>
        </authorList>
    </citation>
    <scope>NUCLEOTIDE SEQUENCE [LARGE SCALE GENOMIC DNA]</scope>
    <source>
        <strain evidence="2">ATCC 31012 / DSM 23050 / BCRC 14357 / CCUG 45561 / CIP 110063 / KCTC 2702 / LMG 19082 / RAG-1</strain>
    </source>
</reference>
<feature type="non-terminal residue" evidence="1">
    <location>
        <position position="35"/>
    </location>
</feature>